<keyword evidence="10" id="KW-1185">Reference proteome</keyword>
<evidence type="ECO:0000256" key="8">
    <source>
        <dbReference type="SAM" id="Phobius"/>
    </source>
</evidence>
<proteinExistence type="inferred from homology"/>
<evidence type="ECO:0000256" key="7">
    <source>
        <dbReference type="ARBA" id="ARBA00023136"/>
    </source>
</evidence>
<feature type="transmembrane region" description="Helical" evidence="8">
    <location>
        <begin position="74"/>
        <end position="96"/>
    </location>
</feature>
<dbReference type="EMBL" id="JRFU01000010">
    <property type="protein sequence ID" value="PWE87894.1"/>
    <property type="molecule type" value="Genomic_DNA"/>
</dbReference>
<evidence type="ECO:0000313" key="10">
    <source>
        <dbReference type="Proteomes" id="UP000245288"/>
    </source>
</evidence>
<feature type="transmembrane region" description="Helical" evidence="8">
    <location>
        <begin position="165"/>
        <end position="190"/>
    </location>
</feature>
<comment type="subcellular location">
    <subcellularLocation>
        <location evidence="1">Cell membrane</location>
        <topology evidence="1">Multi-pass membrane protein</topology>
    </subcellularLocation>
</comment>
<evidence type="ECO:0000256" key="2">
    <source>
        <dbReference type="ARBA" id="ARBA00009773"/>
    </source>
</evidence>
<evidence type="ECO:0000256" key="6">
    <source>
        <dbReference type="ARBA" id="ARBA00022989"/>
    </source>
</evidence>
<dbReference type="PANTHER" id="PTHR21716:SF53">
    <property type="entry name" value="PERMEASE PERM-RELATED"/>
    <property type="match status" value="1"/>
</dbReference>
<comment type="similarity">
    <text evidence="2">Belongs to the autoinducer-2 exporter (AI-2E) (TC 2.A.86) family.</text>
</comment>
<dbReference type="GO" id="GO:0005886">
    <property type="term" value="C:plasma membrane"/>
    <property type="evidence" value="ECO:0007669"/>
    <property type="project" value="UniProtKB-SubCell"/>
</dbReference>
<reference evidence="9 10" key="1">
    <citation type="submission" date="2014-09" db="EMBL/GenBank/DDBJ databases">
        <title>Butyrate-producing bacteria isolated from human gut.</title>
        <authorList>
            <person name="Zhang Q."/>
            <person name="Zhao L."/>
        </authorList>
    </citation>
    <scope>NUCLEOTIDE SEQUENCE [LARGE SCALE GENOMIC DNA]</scope>
    <source>
        <strain evidence="9 10">21</strain>
    </source>
</reference>
<feature type="transmembrane region" description="Helical" evidence="8">
    <location>
        <begin position="32"/>
        <end position="53"/>
    </location>
</feature>
<name>A0A2V1JVN5_EUBRA</name>
<feature type="transmembrane region" description="Helical" evidence="8">
    <location>
        <begin position="257"/>
        <end position="286"/>
    </location>
</feature>
<gene>
    <name evidence="9" type="ORF">LG34_01230</name>
</gene>
<dbReference type="GO" id="GO:0055085">
    <property type="term" value="P:transmembrane transport"/>
    <property type="evidence" value="ECO:0007669"/>
    <property type="project" value="TreeGrafter"/>
</dbReference>
<evidence type="ECO:0000256" key="3">
    <source>
        <dbReference type="ARBA" id="ARBA00022448"/>
    </source>
</evidence>
<feature type="transmembrane region" description="Helical" evidence="8">
    <location>
        <begin position="324"/>
        <end position="357"/>
    </location>
</feature>
<dbReference type="AlphaFoldDB" id="A0A2V1JVN5"/>
<evidence type="ECO:0000313" key="9">
    <source>
        <dbReference type="EMBL" id="PWE87894.1"/>
    </source>
</evidence>
<evidence type="ECO:0000256" key="5">
    <source>
        <dbReference type="ARBA" id="ARBA00022692"/>
    </source>
</evidence>
<evidence type="ECO:0000256" key="1">
    <source>
        <dbReference type="ARBA" id="ARBA00004651"/>
    </source>
</evidence>
<protein>
    <recommendedName>
        <fullName evidence="11">AI-2E family transporter</fullName>
    </recommendedName>
</protein>
<comment type="caution">
    <text evidence="9">The sequence shown here is derived from an EMBL/GenBank/DDBJ whole genome shotgun (WGS) entry which is preliminary data.</text>
</comment>
<keyword evidence="4" id="KW-1003">Cell membrane</keyword>
<keyword evidence="3" id="KW-0813">Transport</keyword>
<accession>A0A2V1JVN5</accession>
<sequence>MEKNKYLLLIIAILLILLLGKTNTEWNLLHTIWEILLPFLIGCIMAFILNIPMRFIEKRLLRQKSNRYRTSIRIISFLLTLLIVVAVIWLMLFFMIPQLTQSFSMLSENITDFVPQFQSSIEHLNENAPLIGHLTGTQAFDTQQLLQAISDFLKDSAKSITGSTISAIGSVFQGIVTGFLAFAFACYLLFQKEKLQMQVKKVIYAFCSEEKAVKLFGICSLISRSFTRFFTGQCLEALILGGLFLLTLTIFRMPYALLISVVIASTALIPIFGAFAGCIFGFFLIFIVNPKQAIFFLILFFVLQQIEGNLIYPHVVGNSVGLPSIWVLLAVIAGGKLMGIVGMFLFIPLASVCYTLFRQLVYEKLKKKLNKHEVP</sequence>
<keyword evidence="7 8" id="KW-0472">Membrane</keyword>
<feature type="transmembrane region" description="Helical" evidence="8">
    <location>
        <begin position="234"/>
        <end position="251"/>
    </location>
</feature>
<evidence type="ECO:0008006" key="11">
    <source>
        <dbReference type="Google" id="ProtNLM"/>
    </source>
</evidence>
<keyword evidence="6 8" id="KW-1133">Transmembrane helix</keyword>
<dbReference type="Proteomes" id="UP000245288">
    <property type="component" value="Unassembled WGS sequence"/>
</dbReference>
<feature type="transmembrane region" description="Helical" evidence="8">
    <location>
        <begin position="293"/>
        <end position="312"/>
    </location>
</feature>
<dbReference type="Pfam" id="PF01594">
    <property type="entry name" value="AI-2E_transport"/>
    <property type="match status" value="1"/>
</dbReference>
<keyword evidence="5 8" id="KW-0812">Transmembrane</keyword>
<evidence type="ECO:0000256" key="4">
    <source>
        <dbReference type="ARBA" id="ARBA00022475"/>
    </source>
</evidence>
<dbReference type="PANTHER" id="PTHR21716">
    <property type="entry name" value="TRANSMEMBRANE PROTEIN"/>
    <property type="match status" value="1"/>
</dbReference>
<dbReference type="InterPro" id="IPR002549">
    <property type="entry name" value="AI-2E-like"/>
</dbReference>
<organism evidence="9 10">
    <name type="scientific">Eubacterium ramulus</name>
    <dbReference type="NCBI Taxonomy" id="39490"/>
    <lineage>
        <taxon>Bacteria</taxon>
        <taxon>Bacillati</taxon>
        <taxon>Bacillota</taxon>
        <taxon>Clostridia</taxon>
        <taxon>Eubacteriales</taxon>
        <taxon>Eubacteriaceae</taxon>
        <taxon>Eubacterium</taxon>
    </lineage>
</organism>